<keyword evidence="2" id="KW-1185">Reference proteome</keyword>
<comment type="caution">
    <text evidence="1">The sequence shown here is derived from an EMBL/GenBank/DDBJ whole genome shotgun (WGS) entry which is preliminary data.</text>
</comment>
<reference evidence="1" key="1">
    <citation type="submission" date="2020-08" db="EMBL/GenBank/DDBJ databases">
        <title>Spodoptera exigua strain:BAW_Kor-Di-RS1 Genome sequencing and assembly.</title>
        <authorList>
            <person name="Kim J."/>
            <person name="Nam H.Y."/>
            <person name="Kwon M."/>
            <person name="Choi J.H."/>
            <person name="Cho S.R."/>
            <person name="Kim G.-H."/>
        </authorList>
    </citation>
    <scope>NUCLEOTIDE SEQUENCE</scope>
    <source>
        <strain evidence="1">BAW_Kor-Di-RS1</strain>
        <tissue evidence="1">Whole-body</tissue>
    </source>
</reference>
<dbReference type="AlphaFoldDB" id="A0A835GFF5"/>
<evidence type="ECO:0000313" key="2">
    <source>
        <dbReference type="Proteomes" id="UP000648187"/>
    </source>
</evidence>
<organism evidence="1 2">
    <name type="scientific">Spodoptera exigua</name>
    <name type="common">Beet armyworm</name>
    <name type="synonym">Noctua fulgens</name>
    <dbReference type="NCBI Taxonomy" id="7107"/>
    <lineage>
        <taxon>Eukaryota</taxon>
        <taxon>Metazoa</taxon>
        <taxon>Ecdysozoa</taxon>
        <taxon>Arthropoda</taxon>
        <taxon>Hexapoda</taxon>
        <taxon>Insecta</taxon>
        <taxon>Pterygota</taxon>
        <taxon>Neoptera</taxon>
        <taxon>Endopterygota</taxon>
        <taxon>Lepidoptera</taxon>
        <taxon>Glossata</taxon>
        <taxon>Ditrysia</taxon>
        <taxon>Noctuoidea</taxon>
        <taxon>Noctuidae</taxon>
        <taxon>Amphipyrinae</taxon>
        <taxon>Spodoptera</taxon>
    </lineage>
</organism>
<protein>
    <submittedName>
        <fullName evidence="1">Uncharacterized protein</fullName>
    </submittedName>
</protein>
<name>A0A835GFF5_SPOEX</name>
<proteinExistence type="predicted"/>
<gene>
    <name evidence="1" type="ORF">HW555_007720</name>
</gene>
<dbReference type="Proteomes" id="UP000648187">
    <property type="component" value="Unassembled WGS sequence"/>
</dbReference>
<dbReference type="EMBL" id="JACKWZ010000136">
    <property type="protein sequence ID" value="KAF9414323.1"/>
    <property type="molecule type" value="Genomic_DNA"/>
</dbReference>
<sequence>MRSLPASSEKRRGRGIVRERSEAYTAHARGVSKLLKDTEHALPKTASSTICFYLHLVIGSVRYE</sequence>
<evidence type="ECO:0000313" key="1">
    <source>
        <dbReference type="EMBL" id="KAF9414323.1"/>
    </source>
</evidence>
<accession>A0A835GFF5</accession>